<gene>
    <name evidence="1" type="ORF">TorRG33x02_044730</name>
</gene>
<proteinExistence type="predicted"/>
<organism evidence="1 2">
    <name type="scientific">Trema orientale</name>
    <name type="common">Charcoal tree</name>
    <name type="synonym">Celtis orientalis</name>
    <dbReference type="NCBI Taxonomy" id="63057"/>
    <lineage>
        <taxon>Eukaryota</taxon>
        <taxon>Viridiplantae</taxon>
        <taxon>Streptophyta</taxon>
        <taxon>Embryophyta</taxon>
        <taxon>Tracheophyta</taxon>
        <taxon>Spermatophyta</taxon>
        <taxon>Magnoliopsida</taxon>
        <taxon>eudicotyledons</taxon>
        <taxon>Gunneridae</taxon>
        <taxon>Pentapetalae</taxon>
        <taxon>rosids</taxon>
        <taxon>fabids</taxon>
        <taxon>Rosales</taxon>
        <taxon>Cannabaceae</taxon>
        <taxon>Trema</taxon>
    </lineage>
</organism>
<comment type="caution">
    <text evidence="1">The sequence shown here is derived from an EMBL/GenBank/DDBJ whole genome shotgun (WGS) entry which is preliminary data.</text>
</comment>
<name>A0A2P5FPI8_TREOI</name>
<protein>
    <submittedName>
        <fullName evidence="1">Uncharacterized protein</fullName>
    </submittedName>
</protein>
<dbReference type="InParanoid" id="A0A2P5FPI8"/>
<dbReference type="AlphaFoldDB" id="A0A2P5FPI8"/>
<evidence type="ECO:0000313" key="1">
    <source>
        <dbReference type="EMBL" id="PON99708.1"/>
    </source>
</evidence>
<dbReference type="Proteomes" id="UP000237000">
    <property type="component" value="Unassembled WGS sequence"/>
</dbReference>
<dbReference type="OrthoDB" id="1754296at2759"/>
<reference evidence="2" key="1">
    <citation type="submission" date="2016-06" db="EMBL/GenBank/DDBJ databases">
        <title>Parallel loss of symbiosis genes in relatives of nitrogen-fixing non-legume Parasponia.</title>
        <authorList>
            <person name="Van Velzen R."/>
            <person name="Holmer R."/>
            <person name="Bu F."/>
            <person name="Rutten L."/>
            <person name="Van Zeijl A."/>
            <person name="Liu W."/>
            <person name="Santuari L."/>
            <person name="Cao Q."/>
            <person name="Sharma T."/>
            <person name="Shen D."/>
            <person name="Roswanjaya Y."/>
            <person name="Wardhani T."/>
            <person name="Kalhor M.S."/>
            <person name="Jansen J."/>
            <person name="Van den Hoogen J."/>
            <person name="Gungor B."/>
            <person name="Hartog M."/>
            <person name="Hontelez J."/>
            <person name="Verver J."/>
            <person name="Yang W.-C."/>
            <person name="Schijlen E."/>
            <person name="Repin R."/>
            <person name="Schilthuizen M."/>
            <person name="Schranz E."/>
            <person name="Heidstra R."/>
            <person name="Miyata K."/>
            <person name="Fedorova E."/>
            <person name="Kohlen W."/>
            <person name="Bisseling T."/>
            <person name="Smit S."/>
            <person name="Geurts R."/>
        </authorList>
    </citation>
    <scope>NUCLEOTIDE SEQUENCE [LARGE SCALE GENOMIC DNA]</scope>
    <source>
        <strain evidence="2">cv. RG33-2</strain>
    </source>
</reference>
<accession>A0A2P5FPI8</accession>
<keyword evidence="2" id="KW-1185">Reference proteome</keyword>
<sequence>MSPIEACNSRMFRTKACFLVLAFLGLWLVFSKTQHNMLRHKAFPFLLVHSNNDSEAFGLGFWVEMLSGLSSVPGVVKLVM</sequence>
<dbReference type="EMBL" id="JXTC01000017">
    <property type="protein sequence ID" value="PON99708.1"/>
    <property type="molecule type" value="Genomic_DNA"/>
</dbReference>
<evidence type="ECO:0000313" key="2">
    <source>
        <dbReference type="Proteomes" id="UP000237000"/>
    </source>
</evidence>